<evidence type="ECO:0000313" key="1">
    <source>
        <dbReference type="EMBL" id="CUG48225.1"/>
    </source>
</evidence>
<gene>
    <name evidence="1" type="ORF">BSAL_80055</name>
</gene>
<dbReference type="EMBL" id="CYKH01000832">
    <property type="protein sequence ID" value="CUG48225.1"/>
    <property type="molecule type" value="Genomic_DNA"/>
</dbReference>
<name>A0A0S4J4V3_BODSA</name>
<dbReference type="Proteomes" id="UP000051952">
    <property type="component" value="Unassembled WGS sequence"/>
</dbReference>
<dbReference type="VEuPathDB" id="TriTrypDB:BSAL_80055"/>
<reference evidence="2" key="1">
    <citation type="submission" date="2015-09" db="EMBL/GenBank/DDBJ databases">
        <authorList>
            <consortium name="Pathogen Informatics"/>
        </authorList>
    </citation>
    <scope>NUCLEOTIDE SEQUENCE [LARGE SCALE GENOMIC DNA]</scope>
    <source>
        <strain evidence="2">Lake Konstanz</strain>
    </source>
</reference>
<protein>
    <submittedName>
        <fullName evidence="1">Uncharacterized protein</fullName>
    </submittedName>
</protein>
<keyword evidence="2" id="KW-1185">Reference proteome</keyword>
<sequence length="177" mass="19091">MDEEDPAHLPVCDQLITKWTCATRVGLAHLTCDALYLHLSCALDGREDDTKSVAQVLNSVCSNVASMIDVNLKVLGGRLERIDIPNFPSVYSDAFTAKDAEHDDAVCKKLAETLASAKSALGDVKHNALQKAVDCLSEKAPRTRNAVPPSAGNTSYTRLGVPERRDIISVSNQLTSL</sequence>
<proteinExistence type="predicted"/>
<organism evidence="1 2">
    <name type="scientific">Bodo saltans</name>
    <name type="common">Flagellated protozoan</name>
    <dbReference type="NCBI Taxonomy" id="75058"/>
    <lineage>
        <taxon>Eukaryota</taxon>
        <taxon>Discoba</taxon>
        <taxon>Euglenozoa</taxon>
        <taxon>Kinetoplastea</taxon>
        <taxon>Metakinetoplastina</taxon>
        <taxon>Eubodonida</taxon>
        <taxon>Bodonidae</taxon>
        <taxon>Bodo</taxon>
    </lineage>
</organism>
<accession>A0A0S4J4V3</accession>
<dbReference type="AlphaFoldDB" id="A0A0S4J4V3"/>
<evidence type="ECO:0000313" key="2">
    <source>
        <dbReference type="Proteomes" id="UP000051952"/>
    </source>
</evidence>